<comment type="caution">
    <text evidence="3">The sequence shown here is derived from an EMBL/GenBank/DDBJ whole genome shotgun (WGS) entry which is preliminary data.</text>
</comment>
<organism evidence="3 4">
    <name type="scientific">Acetobacterium malicum</name>
    <dbReference type="NCBI Taxonomy" id="52692"/>
    <lineage>
        <taxon>Bacteria</taxon>
        <taxon>Bacillati</taxon>
        <taxon>Bacillota</taxon>
        <taxon>Clostridia</taxon>
        <taxon>Eubacteriales</taxon>
        <taxon>Eubacteriaceae</taxon>
        <taxon>Acetobacterium</taxon>
    </lineage>
</organism>
<accession>A0ABR6YSI8</accession>
<dbReference type="Proteomes" id="UP000622405">
    <property type="component" value="Unassembled WGS sequence"/>
</dbReference>
<dbReference type="InterPro" id="IPR052174">
    <property type="entry name" value="Flavoredoxin"/>
</dbReference>
<dbReference type="Gene3D" id="2.30.110.10">
    <property type="entry name" value="Electron Transport, Fmn-binding Protein, Chain A"/>
    <property type="match status" value="1"/>
</dbReference>
<evidence type="ECO:0000259" key="2">
    <source>
        <dbReference type="Pfam" id="PF01613"/>
    </source>
</evidence>
<comment type="similarity">
    <text evidence="1">Belongs to the flavoredoxin family.</text>
</comment>
<dbReference type="PANTHER" id="PTHR43567">
    <property type="entry name" value="FLAVOREDOXIN-RELATED-RELATED"/>
    <property type="match status" value="1"/>
</dbReference>
<evidence type="ECO:0000313" key="4">
    <source>
        <dbReference type="Proteomes" id="UP000622405"/>
    </source>
</evidence>
<dbReference type="RefSeq" id="WP_186892826.1">
    <property type="nucleotide sequence ID" value="NZ_WJBE01000001.1"/>
</dbReference>
<protein>
    <submittedName>
        <fullName evidence="3">Flavin reductase family protein</fullName>
    </submittedName>
</protein>
<evidence type="ECO:0000313" key="3">
    <source>
        <dbReference type="EMBL" id="MBC3898060.1"/>
    </source>
</evidence>
<dbReference type="InterPro" id="IPR012349">
    <property type="entry name" value="Split_barrel_FMN-bd"/>
</dbReference>
<dbReference type="SUPFAM" id="SSF50475">
    <property type="entry name" value="FMN-binding split barrel"/>
    <property type="match status" value="1"/>
</dbReference>
<sequence>MSGFKTIKADVFDQSPFRMIGHDWMLITAEKDGEINSMTASWGGLGVIWNKNVAYIVIRKSRFTKEFVDGSDHFSLTFFDRKEHQKMLNYMGTVSGRDEDKIKTSGLTIAHQDGIPYFEEAKTVMLCRKLCRQPIDPESFIDGSIDELWYADKDYHDLYIGEIVEILQK</sequence>
<feature type="domain" description="Flavin reductase like" evidence="2">
    <location>
        <begin position="22"/>
        <end position="166"/>
    </location>
</feature>
<evidence type="ECO:0000256" key="1">
    <source>
        <dbReference type="ARBA" id="ARBA00038054"/>
    </source>
</evidence>
<dbReference type="PANTHER" id="PTHR43567:SF5">
    <property type="entry name" value="HYPOTHETICAL CYTOSOLIC PROTEIN"/>
    <property type="match status" value="1"/>
</dbReference>
<dbReference type="InterPro" id="IPR002563">
    <property type="entry name" value="Flavin_Rdtase-like_dom"/>
</dbReference>
<dbReference type="Pfam" id="PF01613">
    <property type="entry name" value="Flavin_Reduct"/>
    <property type="match status" value="1"/>
</dbReference>
<dbReference type="EMBL" id="WJBE01000001">
    <property type="protein sequence ID" value="MBC3898060.1"/>
    <property type="molecule type" value="Genomic_DNA"/>
</dbReference>
<reference evidence="3 4" key="1">
    <citation type="journal article" date="2020" name="mSystems">
        <title>Defining Genomic and Predicted Metabolic Features of the Acetobacterium Genus.</title>
        <authorList>
            <person name="Ross D.E."/>
            <person name="Marshall C.W."/>
            <person name="Gulliver D."/>
            <person name="May H.D."/>
            <person name="Norman R.S."/>
        </authorList>
    </citation>
    <scope>NUCLEOTIDE SEQUENCE [LARGE SCALE GENOMIC DNA]</scope>
    <source>
        <strain evidence="3 4">DSM 4132</strain>
    </source>
</reference>
<proteinExistence type="inferred from homology"/>
<keyword evidence="4" id="KW-1185">Reference proteome</keyword>
<gene>
    <name evidence="3" type="ORF">GH811_00340</name>
</gene>
<name>A0ABR6YSI8_9FIRM</name>